<keyword evidence="3" id="KW-1185">Reference proteome</keyword>
<evidence type="ECO:0000313" key="2">
    <source>
        <dbReference type="EMBL" id="WOT04941.1"/>
    </source>
</evidence>
<feature type="signal peptide" evidence="1">
    <location>
        <begin position="1"/>
        <end position="17"/>
    </location>
</feature>
<dbReference type="PANTHER" id="PTHR47199">
    <property type="entry name" value="PHOTOSYSTEM II STABILITY/ASSEMBLY FACTOR HCF136, CHLOROPLASTIC"/>
    <property type="match status" value="1"/>
</dbReference>
<dbReference type="EMBL" id="CP136522">
    <property type="protein sequence ID" value="WOT04941.1"/>
    <property type="molecule type" value="Genomic_DNA"/>
</dbReference>
<dbReference type="Proteomes" id="UP001529491">
    <property type="component" value="Chromosome"/>
</dbReference>
<reference evidence="2 3" key="1">
    <citation type="submission" date="2023-10" db="EMBL/GenBank/DDBJ databases">
        <title>Complete genome sequence of Shewanella sp. DAU334.</title>
        <authorList>
            <person name="Lee Y.-S."/>
            <person name="Jeong H.-R."/>
            <person name="Hwang E.-J."/>
            <person name="Choi Y.-L."/>
            <person name="Kim G.-D."/>
        </authorList>
    </citation>
    <scope>NUCLEOTIDE SEQUENCE [LARGE SCALE GENOMIC DNA]</scope>
    <source>
        <strain evidence="2 3">DAU334</strain>
    </source>
</reference>
<evidence type="ECO:0000256" key="1">
    <source>
        <dbReference type="SAM" id="SignalP"/>
    </source>
</evidence>
<protein>
    <submittedName>
        <fullName evidence="2">Oxidoreductase</fullName>
    </submittedName>
</protein>
<keyword evidence="1" id="KW-0732">Signal</keyword>
<dbReference type="InterPro" id="IPR015943">
    <property type="entry name" value="WD40/YVTN_repeat-like_dom_sf"/>
</dbReference>
<accession>A0ABZ0JXH4</accession>
<dbReference type="Gene3D" id="2.130.10.10">
    <property type="entry name" value="YVTN repeat-like/Quinoprotein amine dehydrogenase"/>
    <property type="match status" value="1"/>
</dbReference>
<organism evidence="2 3">
    <name type="scientific">Shewanella youngdeokensis</name>
    <dbReference type="NCBI Taxonomy" id="2999068"/>
    <lineage>
        <taxon>Bacteria</taxon>
        <taxon>Pseudomonadati</taxon>
        <taxon>Pseudomonadota</taxon>
        <taxon>Gammaproteobacteria</taxon>
        <taxon>Alteromonadales</taxon>
        <taxon>Shewanellaceae</taxon>
        <taxon>Shewanella</taxon>
    </lineage>
</organism>
<evidence type="ECO:0000313" key="3">
    <source>
        <dbReference type="Proteomes" id="UP001529491"/>
    </source>
</evidence>
<dbReference type="RefSeq" id="WP_310472581.1">
    <property type="nucleotide sequence ID" value="NZ_CP136522.1"/>
</dbReference>
<proteinExistence type="predicted"/>
<gene>
    <name evidence="2" type="ORF">RGE70_16765</name>
</gene>
<sequence>MKTFILLLSLISVSAFSVEWHTQQIDANVSLRGSAMIDGVMWVSGSDNSVFVSKDLGKTWQDVSVKAELLTDFRDIEVFDENTAIVMGVGNGKLSRLYLTEDQGVSWTLLLQNQHKNGFFDSMAFWDRNNGLLLGDPINDRFVILRTRDGGKNWHRTGLKNMPELLDREIAFAASGNTLMVGKTEQAWFTTGGYSSSVYTSQDGGEYWQRTHIPLYDDTQTAGGYGLAQNTLGDVFVIGGDYQQRDKHDANTVYLKGKVWHKARNTTSGLKTAMVCHRATCVATGKLVTDISFDHGFSWEPLLINGQQQGFYTLAIEGSTVVAAGHNGRVAVYTLPKVK</sequence>
<name>A0ABZ0JXH4_9GAMM</name>
<dbReference type="SUPFAM" id="SSF110296">
    <property type="entry name" value="Oligoxyloglucan reducing end-specific cellobiohydrolase"/>
    <property type="match status" value="1"/>
</dbReference>
<dbReference type="PANTHER" id="PTHR47199:SF2">
    <property type="entry name" value="PHOTOSYSTEM II STABILITY_ASSEMBLY FACTOR HCF136, CHLOROPLASTIC"/>
    <property type="match status" value="1"/>
</dbReference>
<feature type="chain" id="PRO_5046370239" evidence="1">
    <location>
        <begin position="18"/>
        <end position="339"/>
    </location>
</feature>